<dbReference type="EMBL" id="BQNB010020727">
    <property type="protein sequence ID" value="GJT98999.1"/>
    <property type="molecule type" value="Genomic_DNA"/>
</dbReference>
<evidence type="ECO:0000313" key="2">
    <source>
        <dbReference type="EMBL" id="GJT98999.1"/>
    </source>
</evidence>
<name>A0ABQ5IH30_9ASTR</name>
<reference evidence="2" key="2">
    <citation type="submission" date="2022-01" db="EMBL/GenBank/DDBJ databases">
        <authorList>
            <person name="Yamashiro T."/>
            <person name="Shiraishi A."/>
            <person name="Satake H."/>
            <person name="Nakayama K."/>
        </authorList>
    </citation>
    <scope>NUCLEOTIDE SEQUENCE</scope>
</reference>
<protein>
    <submittedName>
        <fullName evidence="2">Uncharacterized protein</fullName>
    </submittedName>
</protein>
<dbReference type="Proteomes" id="UP001151760">
    <property type="component" value="Unassembled WGS sequence"/>
</dbReference>
<gene>
    <name evidence="2" type="ORF">Tco_1094517</name>
</gene>
<feature type="compositionally biased region" description="Basic and acidic residues" evidence="1">
    <location>
        <begin position="112"/>
        <end position="121"/>
    </location>
</feature>
<evidence type="ECO:0000256" key="1">
    <source>
        <dbReference type="SAM" id="MobiDB-lite"/>
    </source>
</evidence>
<comment type="caution">
    <text evidence="2">The sequence shown here is derived from an EMBL/GenBank/DDBJ whole genome shotgun (WGS) entry which is preliminary data.</text>
</comment>
<feature type="region of interest" description="Disordered" evidence="1">
    <location>
        <begin position="108"/>
        <end position="145"/>
    </location>
</feature>
<proteinExistence type="predicted"/>
<reference evidence="2" key="1">
    <citation type="journal article" date="2022" name="Int. J. Mol. Sci.">
        <title>Draft Genome of Tanacetum Coccineum: Genomic Comparison of Closely Related Tanacetum-Family Plants.</title>
        <authorList>
            <person name="Yamashiro T."/>
            <person name="Shiraishi A."/>
            <person name="Nakayama K."/>
            <person name="Satake H."/>
        </authorList>
    </citation>
    <scope>NUCLEOTIDE SEQUENCE</scope>
</reference>
<sequence>MAFVSIGGVSQKSLINYSLNGFWSYVVWVGVVRSGIRSSSCRRCHDSSKSQETKRELSFASLDVLTTRPACHSSLASCLLSLRESLSSVPDAYEYSIAVALPDVPGYGSRVHTHDHDRSEAPDGSPDSILSSEPKPLRKHRPPPA</sequence>
<organism evidence="2 3">
    <name type="scientific">Tanacetum coccineum</name>
    <dbReference type="NCBI Taxonomy" id="301880"/>
    <lineage>
        <taxon>Eukaryota</taxon>
        <taxon>Viridiplantae</taxon>
        <taxon>Streptophyta</taxon>
        <taxon>Embryophyta</taxon>
        <taxon>Tracheophyta</taxon>
        <taxon>Spermatophyta</taxon>
        <taxon>Magnoliopsida</taxon>
        <taxon>eudicotyledons</taxon>
        <taxon>Gunneridae</taxon>
        <taxon>Pentapetalae</taxon>
        <taxon>asterids</taxon>
        <taxon>campanulids</taxon>
        <taxon>Asterales</taxon>
        <taxon>Asteraceae</taxon>
        <taxon>Asteroideae</taxon>
        <taxon>Anthemideae</taxon>
        <taxon>Anthemidinae</taxon>
        <taxon>Tanacetum</taxon>
    </lineage>
</organism>
<evidence type="ECO:0000313" key="3">
    <source>
        <dbReference type="Proteomes" id="UP001151760"/>
    </source>
</evidence>
<accession>A0ABQ5IH30</accession>
<keyword evidence="3" id="KW-1185">Reference proteome</keyword>